<gene>
    <name evidence="7" type="ORF">SAMN05421869_1523</name>
</gene>
<evidence type="ECO:0000256" key="2">
    <source>
        <dbReference type="ARBA" id="ARBA00022475"/>
    </source>
</evidence>
<keyword evidence="4 6" id="KW-1133">Transmembrane helix</keyword>
<dbReference type="RefSeq" id="WP_090947131.1">
    <property type="nucleotide sequence ID" value="NZ_FNDJ01000052.1"/>
</dbReference>
<dbReference type="InterPro" id="IPR050833">
    <property type="entry name" value="Poly_Biosynth_Transport"/>
</dbReference>
<keyword evidence="5 6" id="KW-0472">Membrane</keyword>
<feature type="transmembrane region" description="Helical" evidence="6">
    <location>
        <begin position="230"/>
        <end position="252"/>
    </location>
</feature>
<dbReference type="EMBL" id="FNDJ01000052">
    <property type="protein sequence ID" value="SDM68043.1"/>
    <property type="molecule type" value="Genomic_DNA"/>
</dbReference>
<name>A0A1G9V7G5_9ACTN</name>
<dbReference type="PANTHER" id="PTHR30250:SF11">
    <property type="entry name" value="O-ANTIGEN TRANSPORTER-RELATED"/>
    <property type="match status" value="1"/>
</dbReference>
<dbReference type="STRING" id="633440.SAMN05421869_1523"/>
<feature type="transmembrane region" description="Helical" evidence="6">
    <location>
        <begin position="21"/>
        <end position="40"/>
    </location>
</feature>
<evidence type="ECO:0000256" key="5">
    <source>
        <dbReference type="ARBA" id="ARBA00023136"/>
    </source>
</evidence>
<evidence type="ECO:0000256" key="6">
    <source>
        <dbReference type="SAM" id="Phobius"/>
    </source>
</evidence>
<feature type="transmembrane region" description="Helical" evidence="6">
    <location>
        <begin position="340"/>
        <end position="358"/>
    </location>
</feature>
<evidence type="ECO:0000313" key="7">
    <source>
        <dbReference type="EMBL" id="SDM68043.1"/>
    </source>
</evidence>
<feature type="transmembrane region" description="Helical" evidence="6">
    <location>
        <begin position="60"/>
        <end position="79"/>
    </location>
</feature>
<feature type="transmembrane region" description="Helical" evidence="6">
    <location>
        <begin position="91"/>
        <end position="115"/>
    </location>
</feature>
<dbReference type="GO" id="GO:0005886">
    <property type="term" value="C:plasma membrane"/>
    <property type="evidence" value="ECO:0007669"/>
    <property type="project" value="UniProtKB-SubCell"/>
</dbReference>
<keyword evidence="3 6" id="KW-0812">Transmembrane</keyword>
<accession>A0A1G9V7G5</accession>
<dbReference type="PANTHER" id="PTHR30250">
    <property type="entry name" value="PST FAMILY PREDICTED COLANIC ACID TRANSPORTER"/>
    <property type="match status" value="1"/>
</dbReference>
<feature type="transmembrane region" description="Helical" evidence="6">
    <location>
        <begin position="185"/>
        <end position="209"/>
    </location>
</feature>
<feature type="transmembrane region" description="Helical" evidence="6">
    <location>
        <begin position="121"/>
        <end position="141"/>
    </location>
</feature>
<comment type="subcellular location">
    <subcellularLocation>
        <location evidence="1">Cell membrane</location>
        <topology evidence="1">Multi-pass membrane protein</topology>
    </subcellularLocation>
</comment>
<organism evidence="7 8">
    <name type="scientific">Nonomuraea jiangxiensis</name>
    <dbReference type="NCBI Taxonomy" id="633440"/>
    <lineage>
        <taxon>Bacteria</taxon>
        <taxon>Bacillati</taxon>
        <taxon>Actinomycetota</taxon>
        <taxon>Actinomycetes</taxon>
        <taxon>Streptosporangiales</taxon>
        <taxon>Streptosporangiaceae</taxon>
        <taxon>Nonomuraea</taxon>
    </lineage>
</organism>
<feature type="transmembrane region" description="Helical" evidence="6">
    <location>
        <begin position="370"/>
        <end position="391"/>
    </location>
</feature>
<protein>
    <submittedName>
        <fullName evidence="7">Membrane protein involved in the export of O-antigen and teichoic acid</fullName>
    </submittedName>
</protein>
<reference evidence="7 8" key="1">
    <citation type="submission" date="2016-10" db="EMBL/GenBank/DDBJ databases">
        <authorList>
            <person name="de Groot N.N."/>
        </authorList>
    </citation>
    <scope>NUCLEOTIDE SEQUENCE [LARGE SCALE GENOMIC DNA]</scope>
    <source>
        <strain evidence="7 8">CGMCC 4.6533</strain>
    </source>
</reference>
<evidence type="ECO:0000313" key="8">
    <source>
        <dbReference type="Proteomes" id="UP000199202"/>
    </source>
</evidence>
<evidence type="ECO:0000256" key="1">
    <source>
        <dbReference type="ARBA" id="ARBA00004651"/>
    </source>
</evidence>
<sequence>MSRVWGKILVDLRNPLFRQGYALMANTVITGVLGMGYWLLAAHYYTPEEFGRGQAVITAMRLFASLTALGFVGALARYLPVAGRRTPELILRGYGLAAATGGVAAIGFLLTLPLWGETYSVLAGFGPGLFFLASVVVWAVFTLQDVVLTGLRRATFVPLNNLIFGVVKMGLLVALAGALPEGGIFVSWVIPTALALIPVNWLIFGVVVPRHVREADGAAQPPRLREVGRFLAGDFPGTLSILAIVYLVPVVIATQVGEATFGRFSMAFTLASMIELLAMNMAVSLTVEGSLDRAKLATNARNALRRAFLIVIPIITVAIVGGPLILTVFGSEFADEGSTLLRLMALAVLPRVLIEVYLSALRAQSRPRALATVQVGLAALVLASIAALFPFVGVDAVGYGLLFSELLMAFLIFGNLRKILKYDETGKPTVTQGSSGAA</sequence>
<dbReference type="Proteomes" id="UP000199202">
    <property type="component" value="Unassembled WGS sequence"/>
</dbReference>
<dbReference type="OrthoDB" id="139907at2"/>
<evidence type="ECO:0000256" key="3">
    <source>
        <dbReference type="ARBA" id="ARBA00022692"/>
    </source>
</evidence>
<feature type="transmembrane region" description="Helical" evidence="6">
    <location>
        <begin position="162"/>
        <end position="179"/>
    </location>
</feature>
<feature type="transmembrane region" description="Helical" evidence="6">
    <location>
        <begin position="264"/>
        <end position="287"/>
    </location>
</feature>
<dbReference type="AlphaFoldDB" id="A0A1G9V7G5"/>
<keyword evidence="2" id="KW-1003">Cell membrane</keyword>
<proteinExistence type="predicted"/>
<keyword evidence="8" id="KW-1185">Reference proteome</keyword>
<feature type="transmembrane region" description="Helical" evidence="6">
    <location>
        <begin position="397"/>
        <end position="416"/>
    </location>
</feature>
<evidence type="ECO:0000256" key="4">
    <source>
        <dbReference type="ARBA" id="ARBA00022989"/>
    </source>
</evidence>
<feature type="transmembrane region" description="Helical" evidence="6">
    <location>
        <begin position="307"/>
        <end position="328"/>
    </location>
</feature>